<keyword evidence="3 6" id="KW-0687">Ribonucleoprotein</keyword>
<dbReference type="InterPro" id="IPR047867">
    <property type="entry name" value="Ribosomal_uL22_bac/org-type"/>
</dbReference>
<sequence>MLARGLRYLSLRSSHSNIQKPLDAAATSVVPGSKEAWDRRLKLRKPKLQRDEILSAKVYYAPEWELDKKSNKDAGFPDPLKNYGMNPEKWEYYNKVVWPPNYIVPETGLPKLREVFHCRESIHFSPKRMWQACQLVWRTNVDEAITQLNFQQIKSCKILAEVLSEAKERAEKEFHIEYPSEMYVADAFPIQCNIIKGDRILGARRHAHENWCTIRYRYINVFVRLEEGDPPPFRTREKLKNGWEHMEAYYKYLRSRSKKYNCEFHGVSAPLYRTYVRKFVHAARGCLQMVNVKKGVLVTCDPAMRQLLMHLDESRTLGSKFIVKVCAESEL</sequence>
<evidence type="ECO:0000313" key="7">
    <source>
        <dbReference type="EMBL" id="VDN20405.1"/>
    </source>
</evidence>
<dbReference type="Gene3D" id="3.90.470.10">
    <property type="entry name" value="Ribosomal protein L22/L17"/>
    <property type="match status" value="1"/>
</dbReference>
<dbReference type="InterPro" id="IPR001063">
    <property type="entry name" value="Ribosomal_uL22"/>
</dbReference>
<dbReference type="SUPFAM" id="SSF54843">
    <property type="entry name" value="Ribosomal protein L22"/>
    <property type="match status" value="1"/>
</dbReference>
<dbReference type="InterPro" id="IPR036394">
    <property type="entry name" value="Ribosomal_uL22_sf"/>
</dbReference>
<evidence type="ECO:0000256" key="1">
    <source>
        <dbReference type="ARBA" id="ARBA00009451"/>
    </source>
</evidence>
<organism evidence="7 8">
    <name type="scientific">Cylicostephanus goldi</name>
    <name type="common">Nematode worm</name>
    <dbReference type="NCBI Taxonomy" id="71465"/>
    <lineage>
        <taxon>Eukaryota</taxon>
        <taxon>Metazoa</taxon>
        <taxon>Ecdysozoa</taxon>
        <taxon>Nematoda</taxon>
        <taxon>Chromadorea</taxon>
        <taxon>Rhabditida</taxon>
        <taxon>Rhabditina</taxon>
        <taxon>Rhabditomorpha</taxon>
        <taxon>Strongyloidea</taxon>
        <taxon>Strongylidae</taxon>
        <taxon>Cylicostephanus</taxon>
    </lineage>
</organism>
<evidence type="ECO:0000313" key="8">
    <source>
        <dbReference type="Proteomes" id="UP000271889"/>
    </source>
</evidence>
<accession>A0A3P7LTH5</accession>
<dbReference type="Proteomes" id="UP000271889">
    <property type="component" value="Unassembled WGS sequence"/>
</dbReference>
<dbReference type="GO" id="GO:0006412">
    <property type="term" value="P:translation"/>
    <property type="evidence" value="ECO:0007669"/>
    <property type="project" value="InterPro"/>
</dbReference>
<gene>
    <name evidence="7" type="ORF">CGOC_LOCUS8805</name>
</gene>
<dbReference type="Gene3D" id="3.30.70.1220">
    <property type="entry name" value="TFB5-like"/>
    <property type="match status" value="1"/>
</dbReference>
<dbReference type="GO" id="GO:0003735">
    <property type="term" value="F:structural constituent of ribosome"/>
    <property type="evidence" value="ECO:0007669"/>
    <property type="project" value="InterPro"/>
</dbReference>
<dbReference type="Pfam" id="PF06331">
    <property type="entry name" value="Tfb5"/>
    <property type="match status" value="1"/>
</dbReference>
<dbReference type="GO" id="GO:0006367">
    <property type="term" value="P:transcription initiation at RNA polymerase II promoter"/>
    <property type="evidence" value="ECO:0007669"/>
    <property type="project" value="InterPro"/>
</dbReference>
<dbReference type="GO" id="GO:0006289">
    <property type="term" value="P:nucleotide-excision repair"/>
    <property type="evidence" value="ECO:0007669"/>
    <property type="project" value="InterPro"/>
</dbReference>
<evidence type="ECO:0000256" key="2">
    <source>
        <dbReference type="ARBA" id="ARBA00022980"/>
    </source>
</evidence>
<evidence type="ECO:0000256" key="4">
    <source>
        <dbReference type="ARBA" id="ARBA00035286"/>
    </source>
</evidence>
<reference evidence="7 8" key="1">
    <citation type="submission" date="2018-11" db="EMBL/GenBank/DDBJ databases">
        <authorList>
            <consortium name="Pathogen Informatics"/>
        </authorList>
    </citation>
    <scope>NUCLEOTIDE SEQUENCE [LARGE SCALE GENOMIC DNA]</scope>
</reference>
<evidence type="ECO:0000256" key="6">
    <source>
        <dbReference type="RuleBase" id="RU004005"/>
    </source>
</evidence>
<proteinExistence type="inferred from homology"/>
<dbReference type="SMART" id="SM01395">
    <property type="entry name" value="Tbf5"/>
    <property type="match status" value="1"/>
</dbReference>
<keyword evidence="2 6" id="KW-0689">Ribosomal protein</keyword>
<dbReference type="InterPro" id="IPR009400">
    <property type="entry name" value="TFIIH_TTDA/Tfb5"/>
</dbReference>
<evidence type="ECO:0000256" key="3">
    <source>
        <dbReference type="ARBA" id="ARBA00023274"/>
    </source>
</evidence>
<dbReference type="SUPFAM" id="SSF142897">
    <property type="entry name" value="TFB5-like"/>
    <property type="match status" value="1"/>
</dbReference>
<dbReference type="Pfam" id="PF00237">
    <property type="entry name" value="Ribosomal_L22"/>
    <property type="match status" value="1"/>
</dbReference>
<dbReference type="EMBL" id="UYRV01104991">
    <property type="protein sequence ID" value="VDN20405.1"/>
    <property type="molecule type" value="Genomic_DNA"/>
</dbReference>
<evidence type="ECO:0000256" key="5">
    <source>
        <dbReference type="ARBA" id="ARBA00035506"/>
    </source>
</evidence>
<name>A0A3P7LTH5_CYLGO</name>
<dbReference type="InterPro" id="IPR035935">
    <property type="entry name" value="TFB5-like_sf"/>
</dbReference>
<keyword evidence="8" id="KW-1185">Reference proteome</keyword>
<comment type="similarity">
    <text evidence="1 6">Belongs to the universal ribosomal protein uL22 family.</text>
</comment>
<dbReference type="PANTHER" id="PTHR13501">
    <property type="entry name" value="CHLOROPLAST 50S RIBOSOMAL PROTEIN L22-RELATED"/>
    <property type="match status" value="1"/>
</dbReference>
<dbReference type="AlphaFoldDB" id="A0A3P7LTH5"/>
<protein>
    <recommendedName>
        <fullName evidence="4">Large ribosomal subunit protein uL22m</fullName>
    </recommendedName>
    <alternativeName>
        <fullName evidence="5">39S ribosomal protein L22, mitochondrial</fullName>
    </alternativeName>
</protein>
<dbReference type="GO" id="GO:0005762">
    <property type="term" value="C:mitochondrial large ribosomal subunit"/>
    <property type="evidence" value="ECO:0007669"/>
    <property type="project" value="TreeGrafter"/>
</dbReference>
<dbReference type="PANTHER" id="PTHR13501:SF8">
    <property type="entry name" value="LARGE RIBOSOMAL SUBUNIT PROTEIN UL22M"/>
    <property type="match status" value="1"/>
</dbReference>
<dbReference type="OrthoDB" id="416470at2759"/>
<dbReference type="GO" id="GO:0000439">
    <property type="term" value="C:transcription factor TFIIH core complex"/>
    <property type="evidence" value="ECO:0007669"/>
    <property type="project" value="InterPro"/>
</dbReference>